<dbReference type="EMBL" id="FXYX01000021">
    <property type="protein sequence ID" value="SMX93738.1"/>
    <property type="molecule type" value="Genomic_DNA"/>
</dbReference>
<accession>A0A2H1K2E9</accession>
<dbReference type="Proteomes" id="UP000234382">
    <property type="component" value="Unassembled WGS sequence"/>
</dbReference>
<evidence type="ECO:0000313" key="1">
    <source>
        <dbReference type="EMBL" id="SMX93738.1"/>
    </source>
</evidence>
<name>A0A2H1K2E9_9MICO</name>
<gene>
    <name evidence="1" type="ORF">BI49514_02599</name>
</gene>
<keyword evidence="2" id="KW-1185">Reference proteome</keyword>
<sequence>MSTECKGQLAGKSVRVPVCGSCLSDLHSGRELQWIFDGDRPYVEGRSVWAKTRFGAIGGDLVTALHRHGS</sequence>
<reference evidence="2" key="1">
    <citation type="submission" date="2017-03" db="EMBL/GenBank/DDBJ databases">
        <authorList>
            <person name="Monnet C."/>
        </authorList>
    </citation>
    <scope>NUCLEOTIDE SEQUENCE [LARGE SCALE GENOMIC DNA]</scope>
    <source>
        <strain evidence="2">ATCC 49514</strain>
    </source>
</reference>
<organism evidence="1 2">
    <name type="scientific">Brevibacterium iodinum ATCC 49514</name>
    <dbReference type="NCBI Taxonomy" id="1255616"/>
    <lineage>
        <taxon>Bacteria</taxon>
        <taxon>Bacillati</taxon>
        <taxon>Actinomycetota</taxon>
        <taxon>Actinomycetes</taxon>
        <taxon>Micrococcales</taxon>
        <taxon>Brevibacteriaceae</taxon>
        <taxon>Brevibacterium</taxon>
    </lineage>
</organism>
<dbReference type="AlphaFoldDB" id="A0A2H1K2E9"/>
<proteinExistence type="predicted"/>
<protein>
    <submittedName>
        <fullName evidence="1">Uncharacterized protein</fullName>
    </submittedName>
</protein>
<evidence type="ECO:0000313" key="2">
    <source>
        <dbReference type="Proteomes" id="UP000234382"/>
    </source>
</evidence>
<dbReference type="RefSeq" id="WP_244195043.1">
    <property type="nucleotide sequence ID" value="NZ_FXYX01000021.1"/>
</dbReference>